<gene>
    <name evidence="11" type="ORF">CK501_07185</name>
</gene>
<evidence type="ECO:0000256" key="3">
    <source>
        <dbReference type="ARBA" id="ARBA00008900"/>
    </source>
</evidence>
<dbReference type="SUPFAM" id="SSF55620">
    <property type="entry name" value="Tetrahydrobiopterin biosynthesis enzymes-like"/>
    <property type="match status" value="2"/>
</dbReference>
<comment type="cofactor">
    <cofactor evidence="1">
        <name>Zn(2+)</name>
        <dbReference type="ChEBI" id="CHEBI:29105"/>
    </cofactor>
</comment>
<comment type="pathway">
    <text evidence="2">Purine metabolism; 7-cyano-7-deazaguanine biosynthesis.</text>
</comment>
<keyword evidence="7" id="KW-0862">Zinc</keyword>
<comment type="caution">
    <text evidence="11">The sequence shown here is derived from an EMBL/GenBank/DDBJ whole genome shotgun (WGS) entry which is preliminary data.</text>
</comment>
<sequence>MNRLFVDNLTVIDFAYLDRHRGLVGESWIVDIELAGELNDAGMVFDFGHVKSTIKAHIDDQVDHRLLIPADYSRLQWLDPQSPGHFRWHLEDGTWIEHRSPAQAVATVPGEAVERQAIATRLSESLQRVLPDNVHEVRINLRLEQIEGAWYHYAHGLKKHDGNCQRIAHGHRSRIQILRNGERAPDLEHYWGERWRDIYLATADDRNDTFDDAGISYHRFSYDSDQGHFEIALPAARTEIMGPDTTVEWIACYLWDETRKLEPESRIEVHAFEGVNKGAIAEG</sequence>
<dbReference type="GO" id="GO:0070497">
    <property type="term" value="F:6-carboxytetrahydropterin synthase activity"/>
    <property type="evidence" value="ECO:0007669"/>
    <property type="project" value="UniProtKB-EC"/>
</dbReference>
<dbReference type="Proteomes" id="UP000218896">
    <property type="component" value="Unassembled WGS sequence"/>
</dbReference>
<evidence type="ECO:0000256" key="6">
    <source>
        <dbReference type="ARBA" id="ARBA00022723"/>
    </source>
</evidence>
<keyword evidence="8" id="KW-0456">Lyase</keyword>
<protein>
    <recommendedName>
        <fullName evidence="5">6-carboxy-5,6,7,8-tetrahydropterin synthase</fullName>
        <ecNumber evidence="4">4.1.2.50</ecNumber>
    </recommendedName>
    <alternativeName>
        <fullName evidence="9">Queuosine biosynthesis protein QueD</fullName>
    </alternativeName>
</protein>
<reference evidence="11 12" key="1">
    <citation type="submission" date="2017-08" db="EMBL/GenBank/DDBJ databases">
        <title>Halovibrio sewagensis sp. nov., isolated from wastewater of high salinity.</title>
        <authorList>
            <person name="Dong X."/>
            <person name="Zhang G."/>
        </authorList>
    </citation>
    <scope>NUCLEOTIDE SEQUENCE [LARGE SCALE GENOMIC DNA]</scope>
    <source>
        <strain evidence="11 12">YL5-2</strain>
    </source>
</reference>
<dbReference type="PANTHER" id="PTHR12589:SF7">
    <property type="entry name" value="6-PYRUVOYL TETRAHYDROBIOPTERIN SYNTHASE"/>
    <property type="match status" value="1"/>
</dbReference>
<evidence type="ECO:0000256" key="8">
    <source>
        <dbReference type="ARBA" id="ARBA00023239"/>
    </source>
</evidence>
<dbReference type="Pfam" id="PF01242">
    <property type="entry name" value="PTPS"/>
    <property type="match status" value="2"/>
</dbReference>
<organism evidence="11 12">
    <name type="scientific">Halovibrio salipaludis</name>
    <dbReference type="NCBI Taxonomy" id="2032626"/>
    <lineage>
        <taxon>Bacteria</taxon>
        <taxon>Pseudomonadati</taxon>
        <taxon>Pseudomonadota</taxon>
        <taxon>Gammaproteobacteria</taxon>
        <taxon>Oceanospirillales</taxon>
        <taxon>Halomonadaceae</taxon>
        <taxon>Halovibrio</taxon>
    </lineage>
</organism>
<evidence type="ECO:0000256" key="9">
    <source>
        <dbReference type="ARBA" id="ARBA00031449"/>
    </source>
</evidence>
<evidence type="ECO:0000256" key="4">
    <source>
        <dbReference type="ARBA" id="ARBA00012982"/>
    </source>
</evidence>
<comment type="similarity">
    <text evidence="3">Belongs to the PTPS family. QueD subfamily.</text>
</comment>
<proteinExistence type="inferred from homology"/>
<accession>A0A2A2F922</accession>
<evidence type="ECO:0000256" key="5">
    <source>
        <dbReference type="ARBA" id="ARBA00018141"/>
    </source>
</evidence>
<dbReference type="GO" id="GO:0046872">
    <property type="term" value="F:metal ion binding"/>
    <property type="evidence" value="ECO:0007669"/>
    <property type="project" value="UniProtKB-KW"/>
</dbReference>
<dbReference type="EMBL" id="NSKD01000002">
    <property type="protein sequence ID" value="PAU81458.1"/>
    <property type="molecule type" value="Genomic_DNA"/>
</dbReference>
<comment type="catalytic activity">
    <reaction evidence="10">
        <text>7,8-dihydroneopterin 3'-triphosphate + H2O = 6-carboxy-5,6,7,8-tetrahydropterin + triphosphate + acetaldehyde + 2 H(+)</text>
        <dbReference type="Rhea" id="RHEA:27966"/>
        <dbReference type="ChEBI" id="CHEBI:15343"/>
        <dbReference type="ChEBI" id="CHEBI:15377"/>
        <dbReference type="ChEBI" id="CHEBI:15378"/>
        <dbReference type="ChEBI" id="CHEBI:18036"/>
        <dbReference type="ChEBI" id="CHEBI:58462"/>
        <dbReference type="ChEBI" id="CHEBI:61032"/>
        <dbReference type="EC" id="4.1.2.50"/>
    </reaction>
</comment>
<name>A0A2A2F922_9GAMM</name>
<evidence type="ECO:0000313" key="12">
    <source>
        <dbReference type="Proteomes" id="UP000218896"/>
    </source>
</evidence>
<dbReference type="InterPro" id="IPR038418">
    <property type="entry name" value="6-PTP_synth/QueD_sf"/>
</dbReference>
<evidence type="ECO:0000256" key="1">
    <source>
        <dbReference type="ARBA" id="ARBA00001947"/>
    </source>
</evidence>
<dbReference type="InterPro" id="IPR007115">
    <property type="entry name" value="6-PTP_synth/QueD"/>
</dbReference>
<dbReference type="AlphaFoldDB" id="A0A2A2F922"/>
<evidence type="ECO:0000256" key="7">
    <source>
        <dbReference type="ARBA" id="ARBA00022833"/>
    </source>
</evidence>
<dbReference type="EC" id="4.1.2.50" evidence="4"/>
<dbReference type="Gene3D" id="3.30.479.10">
    <property type="entry name" value="6-pyruvoyl tetrahydropterin synthase/QueD"/>
    <property type="match status" value="2"/>
</dbReference>
<keyword evidence="6" id="KW-0479">Metal-binding</keyword>
<evidence type="ECO:0000256" key="10">
    <source>
        <dbReference type="ARBA" id="ARBA00048807"/>
    </source>
</evidence>
<dbReference type="RefSeq" id="WP_095617173.1">
    <property type="nucleotide sequence ID" value="NZ_NSKD01000002.1"/>
</dbReference>
<evidence type="ECO:0000256" key="2">
    <source>
        <dbReference type="ARBA" id="ARBA00005061"/>
    </source>
</evidence>
<evidence type="ECO:0000313" key="11">
    <source>
        <dbReference type="EMBL" id="PAU81458.1"/>
    </source>
</evidence>
<keyword evidence="12" id="KW-1185">Reference proteome</keyword>
<dbReference type="UniPathway" id="UPA00391"/>
<dbReference type="PANTHER" id="PTHR12589">
    <property type="entry name" value="PYRUVOYL TETRAHYDROBIOPTERIN SYNTHASE"/>
    <property type="match status" value="1"/>
</dbReference>
<dbReference type="OrthoDB" id="5820615at2"/>